<evidence type="ECO:0000256" key="5">
    <source>
        <dbReference type="ARBA" id="ARBA00023136"/>
    </source>
</evidence>
<dbReference type="GO" id="GO:0046474">
    <property type="term" value="P:glycerophospholipid biosynthetic process"/>
    <property type="evidence" value="ECO:0007669"/>
    <property type="project" value="TreeGrafter"/>
</dbReference>
<keyword evidence="6" id="KW-0012">Acyltransferase</keyword>
<dbReference type="GO" id="GO:0003841">
    <property type="term" value="F:1-acylglycerol-3-phosphate O-acyltransferase activity"/>
    <property type="evidence" value="ECO:0007669"/>
    <property type="project" value="TreeGrafter"/>
</dbReference>
<feature type="transmembrane region" description="Helical" evidence="7">
    <location>
        <begin position="19"/>
        <end position="36"/>
    </location>
</feature>
<reference evidence="8" key="1">
    <citation type="submission" date="2022-11" db="EMBL/GenBank/DDBJ databases">
        <title>Genome Sequence of Cubamyces cubensis.</title>
        <authorList>
            <person name="Buettner E."/>
        </authorList>
    </citation>
    <scope>NUCLEOTIDE SEQUENCE</scope>
    <source>
        <strain evidence="8">MPL-01</strain>
    </source>
</reference>
<evidence type="ECO:0000256" key="3">
    <source>
        <dbReference type="ARBA" id="ARBA00022692"/>
    </source>
</evidence>
<comment type="caution">
    <text evidence="8">The sequence shown here is derived from an EMBL/GenBank/DDBJ whole genome shotgun (WGS) entry which is preliminary data.</text>
</comment>
<dbReference type="Proteomes" id="UP001215151">
    <property type="component" value="Unassembled WGS sequence"/>
</dbReference>
<dbReference type="EMBL" id="JAPEVG010000074">
    <property type="protein sequence ID" value="KAJ8487708.1"/>
    <property type="molecule type" value="Genomic_DNA"/>
</dbReference>
<feature type="transmembrane region" description="Helical" evidence="7">
    <location>
        <begin position="48"/>
        <end position="80"/>
    </location>
</feature>
<keyword evidence="5 7" id="KW-0472">Membrane</keyword>
<evidence type="ECO:0000313" key="8">
    <source>
        <dbReference type="EMBL" id="KAJ8487708.1"/>
    </source>
</evidence>
<evidence type="ECO:0000313" key="9">
    <source>
        <dbReference type="Proteomes" id="UP001215151"/>
    </source>
</evidence>
<evidence type="ECO:0000256" key="7">
    <source>
        <dbReference type="SAM" id="Phobius"/>
    </source>
</evidence>
<evidence type="ECO:0000256" key="2">
    <source>
        <dbReference type="ARBA" id="ARBA00022679"/>
    </source>
</evidence>
<dbReference type="GO" id="GO:0030258">
    <property type="term" value="P:lipid modification"/>
    <property type="evidence" value="ECO:0007669"/>
    <property type="project" value="TreeGrafter"/>
</dbReference>
<keyword evidence="3 7" id="KW-0812">Transmembrane</keyword>
<organism evidence="8 9">
    <name type="scientific">Trametes cubensis</name>
    <dbReference type="NCBI Taxonomy" id="1111947"/>
    <lineage>
        <taxon>Eukaryota</taxon>
        <taxon>Fungi</taxon>
        <taxon>Dikarya</taxon>
        <taxon>Basidiomycota</taxon>
        <taxon>Agaricomycotina</taxon>
        <taxon>Agaricomycetes</taxon>
        <taxon>Polyporales</taxon>
        <taxon>Polyporaceae</taxon>
        <taxon>Trametes</taxon>
    </lineage>
</organism>
<dbReference type="PANTHER" id="PTHR13906:SF4">
    <property type="entry name" value="LYSOPHOSPHOLIPID ACYLTRANSFERASE 6"/>
    <property type="match status" value="1"/>
</dbReference>
<dbReference type="GO" id="GO:0005783">
    <property type="term" value="C:endoplasmic reticulum"/>
    <property type="evidence" value="ECO:0007669"/>
    <property type="project" value="TreeGrafter"/>
</dbReference>
<gene>
    <name evidence="8" type="ORF">ONZ51_g3996</name>
</gene>
<dbReference type="InterPro" id="IPR004299">
    <property type="entry name" value="MBOAT_fam"/>
</dbReference>
<evidence type="ECO:0000256" key="6">
    <source>
        <dbReference type="ARBA" id="ARBA00023315"/>
    </source>
</evidence>
<protein>
    <recommendedName>
        <fullName evidence="10">MBOAT-domain-containing protein</fullName>
    </recommendedName>
</protein>
<keyword evidence="2" id="KW-0808">Transferase</keyword>
<keyword evidence="4 7" id="KW-1133">Transmembrane helix</keyword>
<evidence type="ECO:0000256" key="1">
    <source>
        <dbReference type="ARBA" id="ARBA00004141"/>
    </source>
</evidence>
<proteinExistence type="predicted"/>
<keyword evidence="9" id="KW-1185">Reference proteome</keyword>
<evidence type="ECO:0008006" key="10">
    <source>
        <dbReference type="Google" id="ProtNLM"/>
    </source>
</evidence>
<comment type="subcellular location">
    <subcellularLocation>
        <location evidence="1">Membrane</location>
        <topology evidence="1">Multi-pass membrane protein</topology>
    </subcellularLocation>
</comment>
<sequence length="464" mass="53092">MDAFFEPVADATGASLDQIKLIFCLLFSYPLGSVYIRIPPTHPELKHIFSIAITFFYLVPVLNLYVGALQLVISVVGTYYLVQRVQTNRMPWFVFLFTMGHLTINHILRTLDEAGYETIEISGPQMVLTMKLTTFAWNVFDGRRSADELDKWQTAQCVADYPSLLEFFGYAFYFPGFLVGPYLTFNEYRALVSGSLYKEAEKAEEEESMASDPMPQRLVPRGRKRVAFRKMLVGLMFLGSYVVFYPEFNFHLTIEDEFEAKRLFSRIIFLQFCGFFERVKYYAVWTLTEHGIAPGYYLSFFFFAFTQTAGRLARTYLRPLVLPATYVPSRDAPPPPQTTIKQIYDYVGVIITVALVNYGTLPFMLLTVDDSFVAWNNVAWYGHFLVAGALVFFYCGGSGLIQEIQATRRRNAKFRQQREELNRMVQTGAITPTSNKIAPTLPPIDEAAQEIERELMGKGKDKAE</sequence>
<dbReference type="Pfam" id="PF03062">
    <property type="entry name" value="MBOAT"/>
    <property type="match status" value="1"/>
</dbReference>
<dbReference type="GO" id="GO:0016020">
    <property type="term" value="C:membrane"/>
    <property type="evidence" value="ECO:0007669"/>
    <property type="project" value="UniProtKB-SubCell"/>
</dbReference>
<evidence type="ECO:0000256" key="4">
    <source>
        <dbReference type="ARBA" id="ARBA00022989"/>
    </source>
</evidence>
<name>A0AAD7XF33_9APHY</name>
<dbReference type="GO" id="GO:0047184">
    <property type="term" value="F:1-acylglycerophosphocholine O-acyltransferase activity"/>
    <property type="evidence" value="ECO:0007669"/>
    <property type="project" value="TreeGrafter"/>
</dbReference>
<feature type="transmembrane region" description="Helical" evidence="7">
    <location>
        <begin position="226"/>
        <end position="244"/>
    </location>
</feature>
<feature type="transmembrane region" description="Helical" evidence="7">
    <location>
        <begin position="378"/>
        <end position="401"/>
    </location>
</feature>
<dbReference type="AlphaFoldDB" id="A0AAD7XF33"/>
<dbReference type="InterPro" id="IPR049941">
    <property type="entry name" value="LPLAT_7/PORCN-like"/>
</dbReference>
<feature type="transmembrane region" description="Helical" evidence="7">
    <location>
        <begin position="343"/>
        <end position="366"/>
    </location>
</feature>
<accession>A0AAD7XF33</accession>
<dbReference type="PANTHER" id="PTHR13906">
    <property type="entry name" value="PORCUPINE"/>
    <property type="match status" value="1"/>
</dbReference>